<dbReference type="NCBIfam" id="TIGR01669">
    <property type="entry name" value="phage_XkdX"/>
    <property type="match status" value="1"/>
</dbReference>
<evidence type="ECO:0000313" key="2">
    <source>
        <dbReference type="Proteomes" id="UP000244083"/>
    </source>
</evidence>
<comment type="caution">
    <text evidence="1">The sequence shown here is derived from an EMBL/GenBank/DDBJ whole genome shotgun (WGS) entry which is preliminary data.</text>
</comment>
<accession>A0A2T5Q496</accession>
<name>A0A2T5Q496_LIMRT</name>
<gene>
    <name evidence="1" type="ORF">DB325_04460</name>
</gene>
<organism evidence="1 2">
    <name type="scientific">Limosilactobacillus reuteri</name>
    <name type="common">Lactobacillus reuteri</name>
    <dbReference type="NCBI Taxonomy" id="1598"/>
    <lineage>
        <taxon>Bacteria</taxon>
        <taxon>Bacillati</taxon>
        <taxon>Bacillota</taxon>
        <taxon>Bacilli</taxon>
        <taxon>Lactobacillales</taxon>
        <taxon>Lactobacillaceae</taxon>
        <taxon>Limosilactobacillus</taxon>
    </lineage>
</organism>
<dbReference type="InterPro" id="IPR010022">
    <property type="entry name" value="XkdX"/>
</dbReference>
<dbReference type="AlphaFoldDB" id="A0A2T5Q496"/>
<sequence>MFNLVQQSYQAGWYTLDNVKTFVLANMITQDEYKQITGQDYDTAAQTQVV</sequence>
<dbReference type="EMBL" id="QAZN01000005">
    <property type="protein sequence ID" value="PTV04300.1"/>
    <property type="molecule type" value="Genomic_DNA"/>
</dbReference>
<evidence type="ECO:0000313" key="1">
    <source>
        <dbReference type="EMBL" id="PTV04300.1"/>
    </source>
</evidence>
<reference evidence="2" key="1">
    <citation type="submission" date="2018-04" db="EMBL/GenBank/DDBJ databases">
        <title>Draft Genome Sequences of 10 Lactobacillus Species from 22 Commercial Probiotic Products.</title>
        <authorList>
            <person name="Gangiredla J."/>
            <person name="Barnaba T.J."/>
            <person name="Mammel M.K."/>
            <person name="Lacher D.W."/>
            <person name="Elkins C.A."/>
            <person name="Lampel K.A."/>
            <person name="Whitehouse C.A."/>
            <person name="Tartera C."/>
        </authorList>
    </citation>
    <scope>NUCLEOTIDE SEQUENCE [LARGE SCALE GENOMIC DNA]</scope>
    <source>
        <strain evidence="2">DS12_10</strain>
    </source>
</reference>
<proteinExistence type="predicted"/>
<dbReference type="RefSeq" id="WP_107721322.1">
    <property type="nucleotide sequence ID" value="NZ_QAZN01000005.1"/>
</dbReference>
<protein>
    <submittedName>
        <fullName evidence="1">XkdX family protein</fullName>
    </submittedName>
</protein>
<dbReference type="Pfam" id="PF09693">
    <property type="entry name" value="Phage_XkdX"/>
    <property type="match status" value="1"/>
</dbReference>
<dbReference type="Proteomes" id="UP000244083">
    <property type="component" value="Unassembled WGS sequence"/>
</dbReference>